<dbReference type="Pfam" id="PF13649">
    <property type="entry name" value="Methyltransf_25"/>
    <property type="match status" value="1"/>
</dbReference>
<reference evidence="2" key="1">
    <citation type="submission" date="2021-06" db="EMBL/GenBank/DDBJ databases">
        <authorList>
            <person name="Kallberg Y."/>
            <person name="Tangrot J."/>
            <person name="Rosling A."/>
        </authorList>
    </citation>
    <scope>NUCLEOTIDE SEQUENCE</scope>
    <source>
        <strain evidence="2">UK204</strain>
    </source>
</reference>
<evidence type="ECO:0000259" key="1">
    <source>
        <dbReference type="Pfam" id="PF13649"/>
    </source>
</evidence>
<dbReference type="Gene3D" id="3.40.50.150">
    <property type="entry name" value="Vaccinia Virus protein VP39"/>
    <property type="match status" value="1"/>
</dbReference>
<dbReference type="PANTHER" id="PTHR43591:SF24">
    <property type="entry name" value="2-METHOXY-6-POLYPRENYL-1,4-BENZOQUINOL METHYLASE, MITOCHONDRIAL"/>
    <property type="match status" value="1"/>
</dbReference>
<feature type="non-terminal residue" evidence="2">
    <location>
        <position position="331"/>
    </location>
</feature>
<comment type="caution">
    <text evidence="2">The sequence shown here is derived from an EMBL/GenBank/DDBJ whole genome shotgun (WGS) entry which is preliminary data.</text>
</comment>
<dbReference type="GO" id="GO:0008168">
    <property type="term" value="F:methyltransferase activity"/>
    <property type="evidence" value="ECO:0007669"/>
    <property type="project" value="TreeGrafter"/>
</dbReference>
<dbReference type="AlphaFoldDB" id="A0A9N9GXL2"/>
<sequence>NKRLTKCLISNLVSLSNTTHFGSTMGKLLTKPDVNKTKKPLNTNKTDMGGENFHYVEGRRFHNVQTSKYMLPNDDEECDRLHMQHFLMRYAWQGNFASPVEYILKRVGSKVLDVGCGAGSWSFEMATDYPNAEITGVDISPIQPTGIKPKNFTFIKSDILEGLPFADESFDFIFQRFLVGSIPKDKWKPVIEELTRMLKPGGYLELMECNVLSERLGPTSFKFASALKNIFEQRGLETKMVSKLKSYIEQQGQFEEIKDEIKHLSGGSEAGKLGQAFNDDVISVFKNVDVLLVPVLQVTPEEYEKNLKDIKQEWLERNSYSRFIRVYARKI</sequence>
<keyword evidence="3" id="KW-1185">Reference proteome</keyword>
<dbReference type="OrthoDB" id="2013972at2759"/>
<evidence type="ECO:0000313" key="3">
    <source>
        <dbReference type="Proteomes" id="UP000789570"/>
    </source>
</evidence>
<gene>
    <name evidence="2" type="ORF">FCALED_LOCUS10366</name>
</gene>
<protein>
    <submittedName>
        <fullName evidence="2">10621_t:CDS:1</fullName>
    </submittedName>
</protein>
<dbReference type="PANTHER" id="PTHR43591">
    <property type="entry name" value="METHYLTRANSFERASE"/>
    <property type="match status" value="1"/>
</dbReference>
<proteinExistence type="predicted"/>
<name>A0A9N9GXL2_9GLOM</name>
<accession>A0A9N9GXL2</accession>
<organism evidence="2 3">
    <name type="scientific">Funneliformis caledonium</name>
    <dbReference type="NCBI Taxonomy" id="1117310"/>
    <lineage>
        <taxon>Eukaryota</taxon>
        <taxon>Fungi</taxon>
        <taxon>Fungi incertae sedis</taxon>
        <taxon>Mucoromycota</taxon>
        <taxon>Glomeromycotina</taxon>
        <taxon>Glomeromycetes</taxon>
        <taxon>Glomerales</taxon>
        <taxon>Glomeraceae</taxon>
        <taxon>Funneliformis</taxon>
    </lineage>
</organism>
<feature type="domain" description="Methyltransferase" evidence="1">
    <location>
        <begin position="111"/>
        <end position="202"/>
    </location>
</feature>
<dbReference type="InterPro" id="IPR041698">
    <property type="entry name" value="Methyltransf_25"/>
</dbReference>
<dbReference type="SUPFAM" id="SSF53335">
    <property type="entry name" value="S-adenosyl-L-methionine-dependent methyltransferases"/>
    <property type="match status" value="1"/>
</dbReference>
<evidence type="ECO:0000313" key="2">
    <source>
        <dbReference type="EMBL" id="CAG8636981.1"/>
    </source>
</evidence>
<dbReference type="Proteomes" id="UP000789570">
    <property type="component" value="Unassembled WGS sequence"/>
</dbReference>
<dbReference type="CDD" id="cd02440">
    <property type="entry name" value="AdoMet_MTases"/>
    <property type="match status" value="1"/>
</dbReference>
<dbReference type="InterPro" id="IPR029063">
    <property type="entry name" value="SAM-dependent_MTases_sf"/>
</dbReference>
<dbReference type="EMBL" id="CAJVPQ010003769">
    <property type="protein sequence ID" value="CAG8636981.1"/>
    <property type="molecule type" value="Genomic_DNA"/>
</dbReference>